<evidence type="ECO:0000256" key="4">
    <source>
        <dbReference type="ARBA" id="ARBA00022692"/>
    </source>
</evidence>
<organism evidence="8 9">
    <name type="scientific">Litoreibacter ascidiaceicola</name>
    <dbReference type="NCBI Taxonomy" id="1486859"/>
    <lineage>
        <taxon>Bacteria</taxon>
        <taxon>Pseudomonadati</taxon>
        <taxon>Pseudomonadota</taxon>
        <taxon>Alphaproteobacteria</taxon>
        <taxon>Rhodobacterales</taxon>
        <taxon>Roseobacteraceae</taxon>
        <taxon>Litoreibacter</taxon>
    </lineage>
</organism>
<keyword evidence="5 7" id="KW-1133">Transmembrane helix</keyword>
<dbReference type="PANTHER" id="PTHR30065:SF1">
    <property type="entry name" value="SURFACE PRESENTATION OF ANTIGENS PROTEIN SPAR"/>
    <property type="match status" value="1"/>
</dbReference>
<feature type="transmembrane region" description="Helical" evidence="7">
    <location>
        <begin position="44"/>
        <end position="61"/>
    </location>
</feature>
<keyword evidence="6 7" id="KW-0472">Membrane</keyword>
<evidence type="ECO:0000313" key="9">
    <source>
        <dbReference type="Proteomes" id="UP000184144"/>
    </source>
</evidence>
<keyword evidence="9" id="KW-1185">Reference proteome</keyword>
<evidence type="ECO:0000256" key="3">
    <source>
        <dbReference type="ARBA" id="ARBA00022475"/>
    </source>
</evidence>
<dbReference type="InterPro" id="IPR002010">
    <property type="entry name" value="T3SS_IM_R"/>
</dbReference>
<keyword evidence="8" id="KW-0282">Flagellum</keyword>
<reference evidence="9" key="1">
    <citation type="submission" date="2016-11" db="EMBL/GenBank/DDBJ databases">
        <authorList>
            <person name="Varghese N."/>
            <person name="Submissions S."/>
        </authorList>
    </citation>
    <scope>NUCLEOTIDE SEQUENCE [LARGE SCALE GENOMIC DNA]</scope>
    <source>
        <strain evidence="9">DSM 100566</strain>
    </source>
</reference>
<keyword evidence="8" id="KW-0966">Cell projection</keyword>
<keyword evidence="8" id="KW-0969">Cilium</keyword>
<feature type="transmembrane region" description="Helical" evidence="7">
    <location>
        <begin position="13"/>
        <end position="32"/>
    </location>
</feature>
<accession>A0A1M5AR80</accession>
<comment type="similarity">
    <text evidence="2">Belongs to the FliR/MopE/SpaR family.</text>
</comment>
<name>A0A1M5AR80_9RHOB</name>
<comment type="subcellular location">
    <subcellularLocation>
        <location evidence="1">Cell membrane</location>
        <topology evidence="1">Multi-pass membrane protein</topology>
    </subcellularLocation>
</comment>
<dbReference type="EMBL" id="FQUV01000005">
    <property type="protein sequence ID" value="SHF32749.1"/>
    <property type="molecule type" value="Genomic_DNA"/>
</dbReference>
<protein>
    <submittedName>
        <fullName evidence="8">Flagellar biosynthetic protein FliR</fullName>
    </submittedName>
</protein>
<keyword evidence="4 7" id="KW-0812">Transmembrane</keyword>
<dbReference type="GO" id="GO:0005886">
    <property type="term" value="C:plasma membrane"/>
    <property type="evidence" value="ECO:0007669"/>
    <property type="project" value="UniProtKB-SubCell"/>
</dbReference>
<feature type="transmembrane region" description="Helical" evidence="7">
    <location>
        <begin position="181"/>
        <end position="201"/>
    </location>
</feature>
<feature type="transmembrane region" description="Helical" evidence="7">
    <location>
        <begin position="213"/>
        <end position="242"/>
    </location>
</feature>
<feature type="transmembrane region" description="Helical" evidence="7">
    <location>
        <begin position="73"/>
        <end position="106"/>
    </location>
</feature>
<evidence type="ECO:0000256" key="2">
    <source>
        <dbReference type="ARBA" id="ARBA00009772"/>
    </source>
</evidence>
<sequence length="257" mass="26847">MLGLLSEIAFPQAYIWAASLVVMRVGAAMAFLPAFGEQVVPMRVKLAATLAFSAILTPMIWQSLEQTSSQRDWFALIGLEVIAGLMVGFVFRLLVIALQIAGTIAAQSTSLSQFFGGGLGAEPQTAFSTLFVVAGLGLAVMLGLHIRVVELLLSSYETFPVGVWPASGPAAEWAILKVGQIFGLGFTLAGPFVLASLIYNLGLGAINKAMPQLMVALVGAPAISLGGLILLLVSSPVILTVWGRAFTHLTSPSGAGF</sequence>
<evidence type="ECO:0000256" key="1">
    <source>
        <dbReference type="ARBA" id="ARBA00004651"/>
    </source>
</evidence>
<proteinExistence type="inferred from homology"/>
<dbReference type="GO" id="GO:0006605">
    <property type="term" value="P:protein targeting"/>
    <property type="evidence" value="ECO:0007669"/>
    <property type="project" value="InterPro"/>
</dbReference>
<evidence type="ECO:0000256" key="5">
    <source>
        <dbReference type="ARBA" id="ARBA00022989"/>
    </source>
</evidence>
<evidence type="ECO:0000256" key="7">
    <source>
        <dbReference type="SAM" id="Phobius"/>
    </source>
</evidence>
<dbReference type="PRINTS" id="PR00953">
    <property type="entry name" value="TYPE3IMRPROT"/>
</dbReference>
<dbReference type="Proteomes" id="UP000184144">
    <property type="component" value="Unassembled WGS sequence"/>
</dbReference>
<keyword evidence="3" id="KW-1003">Cell membrane</keyword>
<dbReference type="AlphaFoldDB" id="A0A1M5AR80"/>
<dbReference type="Pfam" id="PF01311">
    <property type="entry name" value="Bac_export_1"/>
    <property type="match status" value="1"/>
</dbReference>
<dbReference type="OrthoDB" id="9779817at2"/>
<evidence type="ECO:0000313" key="8">
    <source>
        <dbReference type="EMBL" id="SHF32749.1"/>
    </source>
</evidence>
<feature type="transmembrane region" description="Helical" evidence="7">
    <location>
        <begin position="127"/>
        <end position="146"/>
    </location>
</feature>
<evidence type="ECO:0000256" key="6">
    <source>
        <dbReference type="ARBA" id="ARBA00023136"/>
    </source>
</evidence>
<dbReference type="PANTHER" id="PTHR30065">
    <property type="entry name" value="FLAGELLAR BIOSYNTHETIC PROTEIN FLIR"/>
    <property type="match status" value="1"/>
</dbReference>
<gene>
    <name evidence="8" type="ORF">SAMN05444273_105149</name>
</gene>
<dbReference type="RefSeq" id="WP_073143930.1">
    <property type="nucleotide sequence ID" value="NZ_FQUV01000005.1"/>
</dbReference>
<dbReference type="STRING" id="1486859.SAMN05444273_105149"/>